<dbReference type="SUPFAM" id="SSF88659">
    <property type="entry name" value="Sigma3 and sigma4 domains of RNA polymerase sigma factors"/>
    <property type="match status" value="1"/>
</dbReference>
<protein>
    <submittedName>
        <fullName evidence="1">Sigma-70 family RNA polymerase sigma factor</fullName>
    </submittedName>
</protein>
<dbReference type="InterPro" id="IPR013324">
    <property type="entry name" value="RNA_pol_sigma_r3/r4-like"/>
</dbReference>
<proteinExistence type="predicted"/>
<comment type="caution">
    <text evidence="1">The sequence shown here is derived from an EMBL/GenBank/DDBJ whole genome shotgun (WGS) entry which is preliminary data.</text>
</comment>
<dbReference type="Gene3D" id="1.10.10.10">
    <property type="entry name" value="Winged helix-like DNA-binding domain superfamily/Winged helix DNA-binding domain"/>
    <property type="match status" value="1"/>
</dbReference>
<dbReference type="Proteomes" id="UP001344658">
    <property type="component" value="Unassembled WGS sequence"/>
</dbReference>
<evidence type="ECO:0000313" key="2">
    <source>
        <dbReference type="Proteomes" id="UP001344658"/>
    </source>
</evidence>
<keyword evidence="2" id="KW-1185">Reference proteome</keyword>
<accession>A0ABU7PAY7</accession>
<name>A0ABU7PAY7_9ACTN</name>
<reference evidence="1 2" key="1">
    <citation type="submission" date="2023-12" db="EMBL/GenBank/DDBJ databases">
        <title>Streptomyces sp. V4-01.</title>
        <authorList>
            <person name="Somphong A."/>
            <person name="Phongsopitanun W."/>
        </authorList>
    </citation>
    <scope>NUCLEOTIDE SEQUENCE [LARGE SCALE GENOMIC DNA]</scope>
    <source>
        <strain evidence="1 2">V4-01</strain>
    </source>
</reference>
<sequence>MSEPDRYDRYARLRPLLAAEVAAEAPPDAGIEHADVEQAVWLRLLELAAPPAEPLRWLRTAVRAEVRAASRAARGVHPYDAFGYHFGSGPAARNAPGVEDEVLDDERSRAVRAAIGRLPGRCPQVVSALMSRSDLTYREISRELGISQGSLGPLRSRCLGCLRTLLKSRVGSPVGRGNAR</sequence>
<dbReference type="InterPro" id="IPR036388">
    <property type="entry name" value="WH-like_DNA-bd_sf"/>
</dbReference>
<dbReference type="RefSeq" id="WP_330794915.1">
    <property type="nucleotide sequence ID" value="NZ_JAZEWV010000008.1"/>
</dbReference>
<evidence type="ECO:0000313" key="1">
    <source>
        <dbReference type="EMBL" id="MEE4542964.1"/>
    </source>
</evidence>
<dbReference type="EMBL" id="JAZEWV010000008">
    <property type="protein sequence ID" value="MEE4542964.1"/>
    <property type="molecule type" value="Genomic_DNA"/>
</dbReference>
<organism evidence="1 2">
    <name type="scientific">Actinacidiphila polyblastidii</name>
    <dbReference type="NCBI Taxonomy" id="3110430"/>
    <lineage>
        <taxon>Bacteria</taxon>
        <taxon>Bacillati</taxon>
        <taxon>Actinomycetota</taxon>
        <taxon>Actinomycetes</taxon>
        <taxon>Kitasatosporales</taxon>
        <taxon>Streptomycetaceae</taxon>
        <taxon>Actinacidiphila</taxon>
    </lineage>
</organism>
<gene>
    <name evidence="1" type="ORF">V2S66_13435</name>
</gene>